<evidence type="ECO:0000256" key="1">
    <source>
        <dbReference type="SAM" id="MobiDB-lite"/>
    </source>
</evidence>
<name>A0A0T9C3U5_MYCTX</name>
<dbReference type="Proteomes" id="UP000044938">
    <property type="component" value="Unassembled WGS sequence"/>
</dbReference>
<protein>
    <submittedName>
        <fullName evidence="2">Uncharacterized protein</fullName>
    </submittedName>
</protein>
<evidence type="ECO:0000313" key="5">
    <source>
        <dbReference type="Proteomes" id="UP000044938"/>
    </source>
</evidence>
<evidence type="ECO:0000313" key="2">
    <source>
        <dbReference type="EMBL" id="COV66389.1"/>
    </source>
</evidence>
<evidence type="ECO:0000313" key="4">
    <source>
        <dbReference type="Proteomes" id="UP000038802"/>
    </source>
</evidence>
<dbReference type="AlphaFoldDB" id="A0A0T9C3U5"/>
<proteinExistence type="predicted"/>
<sequence length="183" mass="19538">MIAVDTPQHALGIEVLRLRRLHVRLVVDGDVEEDVLRVLPAHPGQSAFHDVGDFVGEGRVVGNHRRVGGGQQQRVTVGVLQALTGQGGAPGGGPEHEPSSHLVGRGPEAIAGALEAEHRVEDVNGDHRFVVRRIRGAGRDERAHRPGFVDALVQDLPDFALLVGQHQVGVNRGIQLAIAVIDL</sequence>
<dbReference type="Proteomes" id="UP000038802">
    <property type="component" value="Unassembled WGS sequence"/>
</dbReference>
<dbReference type="EMBL" id="CSAE01000171">
    <property type="protein sequence ID" value="COV66389.1"/>
    <property type="molecule type" value="Genomic_DNA"/>
</dbReference>
<organism evidence="2 4">
    <name type="scientific">Mycobacterium tuberculosis</name>
    <dbReference type="NCBI Taxonomy" id="1773"/>
    <lineage>
        <taxon>Bacteria</taxon>
        <taxon>Bacillati</taxon>
        <taxon>Actinomycetota</taxon>
        <taxon>Actinomycetes</taxon>
        <taxon>Mycobacteriales</taxon>
        <taxon>Mycobacteriaceae</taxon>
        <taxon>Mycobacterium</taxon>
        <taxon>Mycobacterium tuberculosis complex</taxon>
    </lineage>
</organism>
<reference evidence="2" key="1">
    <citation type="submission" date="2015-03" db="EMBL/GenBank/DDBJ databases">
        <authorList>
            <person name="Murphy D."/>
        </authorList>
    </citation>
    <scope>NUCLEOTIDE SEQUENCE [LARGE SCALE GENOMIC DNA]</scope>
    <source>
        <strain evidence="2">K00500041</strain>
    </source>
</reference>
<dbReference type="EMBL" id="CSAJ01000540">
    <property type="protein sequence ID" value="COW84652.1"/>
    <property type="molecule type" value="Genomic_DNA"/>
</dbReference>
<gene>
    <name evidence="2" type="ORF">ERS007703_01820</name>
    <name evidence="3" type="ORF">ERS007720_03399</name>
</gene>
<reference evidence="4 5" key="2">
    <citation type="submission" date="2015-03" db="EMBL/GenBank/DDBJ databases">
        <authorList>
            <consortium name="Pathogen Informatics"/>
        </authorList>
    </citation>
    <scope>NUCLEOTIDE SEQUENCE [LARGE SCALE GENOMIC DNA]</scope>
    <source>
        <strain evidence="4">K00500041</strain>
        <strain evidence="3 5">M09401471</strain>
    </source>
</reference>
<feature type="region of interest" description="Disordered" evidence="1">
    <location>
        <begin position="83"/>
        <end position="102"/>
    </location>
</feature>
<accession>A0A0T9C3U5</accession>
<evidence type="ECO:0000313" key="3">
    <source>
        <dbReference type="EMBL" id="COW84652.1"/>
    </source>
</evidence>